<organism evidence="1">
    <name type="scientific">Anguilla anguilla</name>
    <name type="common">European freshwater eel</name>
    <name type="synonym">Muraena anguilla</name>
    <dbReference type="NCBI Taxonomy" id="7936"/>
    <lineage>
        <taxon>Eukaryota</taxon>
        <taxon>Metazoa</taxon>
        <taxon>Chordata</taxon>
        <taxon>Craniata</taxon>
        <taxon>Vertebrata</taxon>
        <taxon>Euteleostomi</taxon>
        <taxon>Actinopterygii</taxon>
        <taxon>Neopterygii</taxon>
        <taxon>Teleostei</taxon>
        <taxon>Anguilliformes</taxon>
        <taxon>Anguillidae</taxon>
        <taxon>Anguilla</taxon>
    </lineage>
</organism>
<proteinExistence type="predicted"/>
<accession>A0A0E9WG15</accession>
<sequence length="32" mass="3630">MEKLGCQVRQNLAMLTPLRVASSLLHMYTIVL</sequence>
<dbReference type="EMBL" id="GBXM01020047">
    <property type="protein sequence ID" value="JAH88530.1"/>
    <property type="molecule type" value="Transcribed_RNA"/>
</dbReference>
<reference evidence="1" key="1">
    <citation type="submission" date="2014-11" db="EMBL/GenBank/DDBJ databases">
        <authorList>
            <person name="Amaro Gonzalez C."/>
        </authorList>
    </citation>
    <scope>NUCLEOTIDE SEQUENCE</scope>
</reference>
<evidence type="ECO:0000313" key="1">
    <source>
        <dbReference type="EMBL" id="JAH88530.1"/>
    </source>
</evidence>
<protein>
    <submittedName>
        <fullName evidence="1">Uncharacterized protein</fullName>
    </submittedName>
</protein>
<dbReference type="AlphaFoldDB" id="A0A0E9WG15"/>
<reference evidence="1" key="2">
    <citation type="journal article" date="2015" name="Fish Shellfish Immunol.">
        <title>Early steps in the European eel (Anguilla anguilla)-Vibrio vulnificus interaction in the gills: Role of the RtxA13 toxin.</title>
        <authorList>
            <person name="Callol A."/>
            <person name="Pajuelo D."/>
            <person name="Ebbesson L."/>
            <person name="Teles M."/>
            <person name="MacKenzie S."/>
            <person name="Amaro C."/>
        </authorList>
    </citation>
    <scope>NUCLEOTIDE SEQUENCE</scope>
</reference>
<name>A0A0E9WG15_ANGAN</name>